<dbReference type="AlphaFoldDB" id="A0A9N9NCA5"/>
<dbReference type="InterPro" id="IPR016162">
    <property type="entry name" value="Ald_DH_N"/>
</dbReference>
<feature type="non-terminal residue" evidence="2">
    <location>
        <position position="1"/>
    </location>
</feature>
<comment type="caution">
    <text evidence="2">The sequence shown here is derived from an EMBL/GenBank/DDBJ whole genome shotgun (WGS) entry which is preliminary data.</text>
</comment>
<evidence type="ECO:0000259" key="1">
    <source>
        <dbReference type="Pfam" id="PF00171"/>
    </source>
</evidence>
<protein>
    <submittedName>
        <fullName evidence="2">12217_t:CDS:1</fullName>
    </submittedName>
</protein>
<dbReference type="Proteomes" id="UP000789508">
    <property type="component" value="Unassembled WGS sequence"/>
</dbReference>
<dbReference type="SUPFAM" id="SSF53720">
    <property type="entry name" value="ALDH-like"/>
    <property type="match status" value="1"/>
</dbReference>
<dbReference type="OrthoDB" id="1934954at2759"/>
<dbReference type="GO" id="GO:0004350">
    <property type="term" value="F:glutamate-5-semialdehyde dehydrogenase activity"/>
    <property type="evidence" value="ECO:0007669"/>
    <property type="project" value="TreeGrafter"/>
</dbReference>
<feature type="domain" description="Aldehyde dehydrogenase" evidence="1">
    <location>
        <begin position="4"/>
        <end position="219"/>
    </location>
</feature>
<feature type="non-terminal residue" evidence="2">
    <location>
        <position position="220"/>
    </location>
</feature>
<evidence type="ECO:0000313" key="2">
    <source>
        <dbReference type="EMBL" id="CAG8721941.1"/>
    </source>
</evidence>
<name>A0A9N9NCA5_9GLOM</name>
<keyword evidence="3" id="KW-1185">Reference proteome</keyword>
<dbReference type="PANTHER" id="PTHR11063:SF8">
    <property type="entry name" value="DELTA-1-PYRROLINE-5-CARBOXYLATE SYNTHASE"/>
    <property type="match status" value="1"/>
</dbReference>
<organism evidence="2 3">
    <name type="scientific">Ambispora leptoticha</name>
    <dbReference type="NCBI Taxonomy" id="144679"/>
    <lineage>
        <taxon>Eukaryota</taxon>
        <taxon>Fungi</taxon>
        <taxon>Fungi incertae sedis</taxon>
        <taxon>Mucoromycota</taxon>
        <taxon>Glomeromycotina</taxon>
        <taxon>Glomeromycetes</taxon>
        <taxon>Archaeosporales</taxon>
        <taxon>Ambisporaceae</taxon>
        <taxon>Ambispora</taxon>
    </lineage>
</organism>
<dbReference type="Pfam" id="PF00171">
    <property type="entry name" value="Aldedh"/>
    <property type="match status" value="1"/>
</dbReference>
<sequence>MSKDTILNVARKAREASNKLQHVTLEEKSNALKSIVSHLEADKEKIFKANKQDKENAEKLVQSGELSASLYKRLDLESGDKFTTMLQGILDIDKLADPTGRVTYSSRLDHGLELYRVTCPVGVLLVIFEARPEVVVNISALALKSGNAVILKGGKESRLSLNVLSTTIQNALSDTKIPKNAVQLVETREEIKALLDLDKYIDLVIPRGSNSLVRYIQENT</sequence>
<accession>A0A9N9NCA5</accession>
<evidence type="ECO:0000313" key="3">
    <source>
        <dbReference type="Proteomes" id="UP000789508"/>
    </source>
</evidence>
<proteinExistence type="predicted"/>
<gene>
    <name evidence="2" type="ORF">ALEPTO_LOCUS12292</name>
</gene>
<dbReference type="InterPro" id="IPR016161">
    <property type="entry name" value="Ald_DH/histidinol_DH"/>
</dbReference>
<reference evidence="2" key="1">
    <citation type="submission" date="2021-06" db="EMBL/GenBank/DDBJ databases">
        <authorList>
            <person name="Kallberg Y."/>
            <person name="Tangrot J."/>
            <person name="Rosling A."/>
        </authorList>
    </citation>
    <scope>NUCLEOTIDE SEQUENCE</scope>
    <source>
        <strain evidence="2">FL130A</strain>
    </source>
</reference>
<dbReference type="EMBL" id="CAJVPS010026616">
    <property type="protein sequence ID" value="CAG8721941.1"/>
    <property type="molecule type" value="Genomic_DNA"/>
</dbReference>
<dbReference type="InterPro" id="IPR015590">
    <property type="entry name" value="Aldehyde_DH_dom"/>
</dbReference>
<dbReference type="Gene3D" id="3.40.605.10">
    <property type="entry name" value="Aldehyde Dehydrogenase, Chain A, domain 1"/>
    <property type="match status" value="1"/>
</dbReference>
<dbReference type="PANTHER" id="PTHR11063">
    <property type="entry name" value="GLUTAMATE SEMIALDEHYDE DEHYDROGENASE"/>
    <property type="match status" value="1"/>
</dbReference>